<dbReference type="GO" id="GO:0016757">
    <property type="term" value="F:glycosyltransferase activity"/>
    <property type="evidence" value="ECO:0007669"/>
    <property type="project" value="InterPro"/>
</dbReference>
<evidence type="ECO:0000256" key="2">
    <source>
        <dbReference type="SAM" id="MobiDB-lite"/>
    </source>
</evidence>
<sequence length="515" mass="59074">MPRIPGKSKRSSTATTARSLSSSPSSSRWFVLMTAIGSFIVGRTMQVQWTQSERFQSVMTHVKPPQEQQQQQQEIISNDVIVSGTSGAAVVRSTNRKRNHHKKPHLMEDAPFRINDRTLRLSPHVDHLWLHNGNYMPELPQDEKPKTKLVLTDFGWNHPDPTVGRTFVRSLRMRELMQAVINHPYFDPTFRWTDMENGVYQPHGNLQYYVFMDVETCFESNYPYYKGDFKPNFDSDGSRKYTSQYESPCYDILQCDAIPRILKSPLFRNVPTARVFFFDCRGHGPNEGFRTTQASTQLSIVSISSGTKQLHPHSDMGQPPPPINPSRLSHRKRQEILDETACDPQQQNNNNGRPYFLTCIASTRNVLRYDLFGLHNATAGIVLLDKKQFQKLRPKTTYKKLLQQSVFSATPRGDNKFSYRFTEVLSAGAIPVVHSDDWVLPFRREFIDWPQECAIIIPEAKVNQTVDILRAISAEDTCRRRRRCYEIYTQYMANPEGNIDGILESAEAMAATTNA</sequence>
<dbReference type="PANTHER" id="PTHR11062">
    <property type="entry name" value="EXOSTOSIN HEPARAN SULFATE GLYCOSYLTRANSFERASE -RELATED"/>
    <property type="match status" value="1"/>
</dbReference>
<name>A0A9N8EJJ8_9STRA</name>
<reference evidence="4" key="1">
    <citation type="submission" date="2020-06" db="EMBL/GenBank/DDBJ databases">
        <authorList>
            <consortium name="Plant Systems Biology data submission"/>
        </authorList>
    </citation>
    <scope>NUCLEOTIDE SEQUENCE</scope>
    <source>
        <strain evidence="4">D6</strain>
    </source>
</reference>
<dbReference type="InterPro" id="IPR040911">
    <property type="entry name" value="Exostosin_GT47"/>
</dbReference>
<evidence type="ECO:0000313" key="5">
    <source>
        <dbReference type="Proteomes" id="UP001153069"/>
    </source>
</evidence>
<dbReference type="Proteomes" id="UP001153069">
    <property type="component" value="Unassembled WGS sequence"/>
</dbReference>
<dbReference type="InterPro" id="IPR004263">
    <property type="entry name" value="Exostosin"/>
</dbReference>
<dbReference type="Pfam" id="PF03016">
    <property type="entry name" value="Exostosin_GT47"/>
    <property type="match status" value="1"/>
</dbReference>
<comment type="caution">
    <text evidence="4">The sequence shown here is derived from an EMBL/GenBank/DDBJ whole genome shotgun (WGS) entry which is preliminary data.</text>
</comment>
<feature type="compositionally biased region" description="Low complexity" evidence="2">
    <location>
        <begin position="11"/>
        <end position="23"/>
    </location>
</feature>
<feature type="region of interest" description="Disordered" evidence="2">
    <location>
        <begin position="1"/>
        <end position="23"/>
    </location>
</feature>
<dbReference type="OrthoDB" id="47085at2759"/>
<accession>A0A9N8EJJ8</accession>
<gene>
    <name evidence="4" type="ORF">SEMRO_1035_G233940.1</name>
</gene>
<comment type="similarity">
    <text evidence="1">Belongs to the glycosyltransferase 47 family.</text>
</comment>
<protein>
    <submittedName>
        <fullName evidence="4">Exostosin-1</fullName>
    </submittedName>
</protein>
<organism evidence="4 5">
    <name type="scientific">Seminavis robusta</name>
    <dbReference type="NCBI Taxonomy" id="568900"/>
    <lineage>
        <taxon>Eukaryota</taxon>
        <taxon>Sar</taxon>
        <taxon>Stramenopiles</taxon>
        <taxon>Ochrophyta</taxon>
        <taxon>Bacillariophyta</taxon>
        <taxon>Bacillariophyceae</taxon>
        <taxon>Bacillariophycidae</taxon>
        <taxon>Naviculales</taxon>
        <taxon>Naviculaceae</taxon>
        <taxon>Seminavis</taxon>
    </lineage>
</organism>
<evidence type="ECO:0000259" key="3">
    <source>
        <dbReference type="Pfam" id="PF03016"/>
    </source>
</evidence>
<evidence type="ECO:0000256" key="1">
    <source>
        <dbReference type="ARBA" id="ARBA00010271"/>
    </source>
</evidence>
<dbReference type="EMBL" id="CAICTM010001033">
    <property type="protein sequence ID" value="CAB9519665.1"/>
    <property type="molecule type" value="Genomic_DNA"/>
</dbReference>
<feature type="domain" description="Exostosin GT47" evidence="3">
    <location>
        <begin position="302"/>
        <end position="471"/>
    </location>
</feature>
<dbReference type="AlphaFoldDB" id="A0A9N8EJJ8"/>
<proteinExistence type="inferred from homology"/>
<evidence type="ECO:0000313" key="4">
    <source>
        <dbReference type="EMBL" id="CAB9519665.1"/>
    </source>
</evidence>
<keyword evidence="5" id="KW-1185">Reference proteome</keyword>
<feature type="compositionally biased region" description="Basic residues" evidence="2">
    <location>
        <begin position="1"/>
        <end position="10"/>
    </location>
</feature>